<evidence type="ECO:0000313" key="1">
    <source>
        <dbReference type="EMBL" id="MED6118767.1"/>
    </source>
</evidence>
<sequence>MEDSMRWNHNSNGEFTVKSFLEECHRSKEQIVHLQDYFGEVLFLLRWSSSLGSTLKLFSTSSLGAVLYKKCCGKSSDGVTLIGPGQVMQESVLRRGCRNDKIFRNIDTTLDQAFNKVISLHNTWQQDANVGNQRKQV</sequence>
<organism evidence="1 2">
    <name type="scientific">Stylosanthes scabra</name>
    <dbReference type="NCBI Taxonomy" id="79078"/>
    <lineage>
        <taxon>Eukaryota</taxon>
        <taxon>Viridiplantae</taxon>
        <taxon>Streptophyta</taxon>
        <taxon>Embryophyta</taxon>
        <taxon>Tracheophyta</taxon>
        <taxon>Spermatophyta</taxon>
        <taxon>Magnoliopsida</taxon>
        <taxon>eudicotyledons</taxon>
        <taxon>Gunneridae</taxon>
        <taxon>Pentapetalae</taxon>
        <taxon>rosids</taxon>
        <taxon>fabids</taxon>
        <taxon>Fabales</taxon>
        <taxon>Fabaceae</taxon>
        <taxon>Papilionoideae</taxon>
        <taxon>50 kb inversion clade</taxon>
        <taxon>dalbergioids sensu lato</taxon>
        <taxon>Dalbergieae</taxon>
        <taxon>Pterocarpus clade</taxon>
        <taxon>Stylosanthes</taxon>
    </lineage>
</organism>
<evidence type="ECO:0000313" key="2">
    <source>
        <dbReference type="Proteomes" id="UP001341840"/>
    </source>
</evidence>
<accession>A0ABU6R587</accession>
<proteinExistence type="predicted"/>
<gene>
    <name evidence="1" type="ORF">PIB30_005906</name>
</gene>
<keyword evidence="2" id="KW-1185">Reference proteome</keyword>
<reference evidence="1 2" key="1">
    <citation type="journal article" date="2023" name="Plants (Basel)">
        <title>Bridging the Gap: Combining Genomics and Transcriptomics Approaches to Understand Stylosanthes scabra, an Orphan Legume from the Brazilian Caatinga.</title>
        <authorList>
            <person name="Ferreira-Neto J.R.C."/>
            <person name="da Silva M.D."/>
            <person name="Binneck E."/>
            <person name="de Melo N.F."/>
            <person name="da Silva R.H."/>
            <person name="de Melo A.L.T.M."/>
            <person name="Pandolfi V."/>
            <person name="Bustamante F.O."/>
            <person name="Brasileiro-Vidal A.C."/>
            <person name="Benko-Iseppon A.M."/>
        </authorList>
    </citation>
    <scope>NUCLEOTIDE SEQUENCE [LARGE SCALE GENOMIC DNA]</scope>
    <source>
        <tissue evidence="1">Leaves</tissue>
    </source>
</reference>
<dbReference type="Proteomes" id="UP001341840">
    <property type="component" value="Unassembled WGS sequence"/>
</dbReference>
<comment type="caution">
    <text evidence="1">The sequence shown here is derived from an EMBL/GenBank/DDBJ whole genome shotgun (WGS) entry which is preliminary data.</text>
</comment>
<dbReference type="EMBL" id="JASCZI010030220">
    <property type="protein sequence ID" value="MED6118767.1"/>
    <property type="molecule type" value="Genomic_DNA"/>
</dbReference>
<name>A0ABU6R587_9FABA</name>
<protein>
    <submittedName>
        <fullName evidence="1">Uncharacterized protein</fullName>
    </submittedName>
</protein>